<keyword evidence="3" id="KW-1185">Reference proteome</keyword>
<protein>
    <recommendedName>
        <fullName evidence="1">NADP-dependent oxidoreductase domain-containing protein</fullName>
    </recommendedName>
</protein>
<accession>A0A077M4N5</accession>
<dbReference type="SUPFAM" id="SSF51430">
    <property type="entry name" value="NAD(P)-linked oxidoreductase"/>
    <property type="match status" value="1"/>
</dbReference>
<dbReference type="Gene3D" id="3.20.20.100">
    <property type="entry name" value="NADP-dependent oxidoreductase domain"/>
    <property type="match status" value="1"/>
</dbReference>
<feature type="domain" description="NADP-dependent oxidoreductase" evidence="1">
    <location>
        <begin position="5"/>
        <end position="66"/>
    </location>
</feature>
<proteinExistence type="predicted"/>
<dbReference type="EMBL" id="CAJC01000009">
    <property type="protein sequence ID" value="CCI51479.1"/>
    <property type="molecule type" value="Genomic_DNA"/>
</dbReference>
<reference evidence="2 3" key="1">
    <citation type="journal article" date="2013" name="ISME J.">
        <title>A metabolic model for members of the genus Tetrasphaera involved in enhanced biological phosphorus removal.</title>
        <authorList>
            <person name="Kristiansen R."/>
            <person name="Nguyen H.T.T."/>
            <person name="Saunders A.M."/>
            <person name="Nielsen J.L."/>
            <person name="Wimmer R."/>
            <person name="Le V.Q."/>
            <person name="McIlroy S.J."/>
            <person name="Petrovski S."/>
            <person name="Seviour R.J."/>
            <person name="Calteau A."/>
            <person name="Nielsen K.L."/>
            <person name="Nielsen P.H."/>
        </authorList>
    </citation>
    <scope>NUCLEOTIDE SEQUENCE [LARGE SCALE GENOMIC DNA]</scope>
    <source>
        <strain evidence="2 3">Ben 74</strain>
    </source>
</reference>
<dbReference type="PROSITE" id="PS51257">
    <property type="entry name" value="PROKAR_LIPOPROTEIN"/>
    <property type="match status" value="1"/>
</dbReference>
<dbReference type="Pfam" id="PF00248">
    <property type="entry name" value="Aldo_ket_red"/>
    <property type="match status" value="1"/>
</dbReference>
<name>A0A077M4N5_9MICO</name>
<evidence type="ECO:0000313" key="3">
    <source>
        <dbReference type="Proteomes" id="UP000035720"/>
    </source>
</evidence>
<dbReference type="AlphaFoldDB" id="A0A077M4N5"/>
<evidence type="ECO:0000259" key="1">
    <source>
        <dbReference type="Pfam" id="PF00248"/>
    </source>
</evidence>
<sequence>MDAQARPRDEVVLVSKGGNHTNFDGLATATITGACEASLRRLGTDRIDLYFAHYEDDLTPVEESAAIGNHFETWNGGIYMDAVEEAMRKRLFVMSSNQS</sequence>
<dbReference type="Proteomes" id="UP000035720">
    <property type="component" value="Unassembled WGS sequence"/>
</dbReference>
<dbReference type="InterPro" id="IPR023210">
    <property type="entry name" value="NADP_OxRdtase_dom"/>
</dbReference>
<comment type="caution">
    <text evidence="2">The sequence shown here is derived from an EMBL/GenBank/DDBJ whole genome shotgun (WGS) entry which is preliminary data.</text>
</comment>
<dbReference type="STRING" id="1193518.BN13_1060007"/>
<organism evidence="2 3">
    <name type="scientific">Nostocoides jenkinsii Ben 74</name>
    <dbReference type="NCBI Taxonomy" id="1193518"/>
    <lineage>
        <taxon>Bacteria</taxon>
        <taxon>Bacillati</taxon>
        <taxon>Actinomycetota</taxon>
        <taxon>Actinomycetes</taxon>
        <taxon>Micrococcales</taxon>
        <taxon>Intrasporangiaceae</taxon>
        <taxon>Nostocoides</taxon>
    </lineage>
</organism>
<evidence type="ECO:0000313" key="2">
    <source>
        <dbReference type="EMBL" id="CCI51479.1"/>
    </source>
</evidence>
<dbReference type="OrthoDB" id="9768793at2"/>
<dbReference type="InterPro" id="IPR036812">
    <property type="entry name" value="NAD(P)_OxRdtase_dom_sf"/>
</dbReference>
<gene>
    <name evidence="2" type="ORF">BN13_1060007</name>
</gene>